<accession>A0ABY1JKG4</accession>
<sequence length="61" mass="6926">MKLTINFKNGTTANGWCDYTSEQVQQVIDSLSKGYEVRLNHSTDKPFTFQANDVKTITVKI</sequence>
<evidence type="ECO:0000313" key="2">
    <source>
        <dbReference type="Proteomes" id="UP000186666"/>
    </source>
</evidence>
<proteinExistence type="predicted"/>
<evidence type="ECO:0008006" key="3">
    <source>
        <dbReference type="Google" id="ProtNLM"/>
    </source>
</evidence>
<dbReference type="EMBL" id="FTNK01000001">
    <property type="protein sequence ID" value="SIQ34459.1"/>
    <property type="molecule type" value="Genomic_DNA"/>
</dbReference>
<comment type="caution">
    <text evidence="1">The sequence shown here is derived from an EMBL/GenBank/DDBJ whole genome shotgun (WGS) entry which is preliminary data.</text>
</comment>
<gene>
    <name evidence="1" type="ORF">SAMN05421578_101313</name>
</gene>
<keyword evidence="2" id="KW-1185">Reference proteome</keyword>
<protein>
    <recommendedName>
        <fullName evidence="3">Phage protein</fullName>
    </recommendedName>
</protein>
<name>A0ABY1JKG4_9BACL</name>
<reference evidence="1 2" key="1">
    <citation type="submission" date="2017-01" db="EMBL/GenBank/DDBJ databases">
        <authorList>
            <person name="Varghese N."/>
            <person name="Submissions S."/>
        </authorList>
    </citation>
    <scope>NUCLEOTIDE SEQUENCE [LARGE SCALE GENOMIC DNA]</scope>
    <source>
        <strain evidence="1 2">ATCC 23464</strain>
    </source>
</reference>
<dbReference type="RefSeq" id="WP_068589866.1">
    <property type="nucleotide sequence ID" value="NZ_FTNK01000001.1"/>
</dbReference>
<organism evidence="1 2">
    <name type="scientific">Paenibacillus macquariensis</name>
    <dbReference type="NCBI Taxonomy" id="948756"/>
    <lineage>
        <taxon>Bacteria</taxon>
        <taxon>Bacillati</taxon>
        <taxon>Bacillota</taxon>
        <taxon>Bacilli</taxon>
        <taxon>Bacillales</taxon>
        <taxon>Paenibacillaceae</taxon>
        <taxon>Paenibacillus</taxon>
    </lineage>
</organism>
<evidence type="ECO:0000313" key="1">
    <source>
        <dbReference type="EMBL" id="SIQ34459.1"/>
    </source>
</evidence>
<dbReference type="Proteomes" id="UP000186666">
    <property type="component" value="Unassembled WGS sequence"/>
</dbReference>